<proteinExistence type="predicted"/>
<accession>A0AAE1XYW0</accession>
<protein>
    <submittedName>
        <fullName evidence="2">Uncharacterized protein</fullName>
    </submittedName>
</protein>
<reference evidence="2" key="1">
    <citation type="submission" date="2020-06" db="EMBL/GenBank/DDBJ databases">
        <authorList>
            <person name="Li T."/>
            <person name="Hu X."/>
            <person name="Zhang T."/>
            <person name="Song X."/>
            <person name="Zhang H."/>
            <person name="Dai N."/>
            <person name="Sheng W."/>
            <person name="Hou X."/>
            <person name="Wei L."/>
        </authorList>
    </citation>
    <scope>NUCLEOTIDE SEQUENCE</scope>
    <source>
        <strain evidence="2">3651</strain>
        <tissue evidence="2">Leaf</tissue>
    </source>
</reference>
<evidence type="ECO:0000313" key="2">
    <source>
        <dbReference type="EMBL" id="KAK4420459.1"/>
    </source>
</evidence>
<dbReference type="Proteomes" id="UP001293254">
    <property type="component" value="Unassembled WGS sequence"/>
</dbReference>
<gene>
    <name evidence="2" type="ORF">Salat_1996300</name>
</gene>
<dbReference type="EMBL" id="JACGWO010000008">
    <property type="protein sequence ID" value="KAK4420459.1"/>
    <property type="molecule type" value="Genomic_DNA"/>
</dbReference>
<feature type="region of interest" description="Disordered" evidence="1">
    <location>
        <begin position="74"/>
        <end position="146"/>
    </location>
</feature>
<name>A0AAE1XYW0_9LAMI</name>
<comment type="caution">
    <text evidence="2">The sequence shown here is derived from an EMBL/GenBank/DDBJ whole genome shotgun (WGS) entry which is preliminary data.</text>
</comment>
<evidence type="ECO:0000313" key="3">
    <source>
        <dbReference type="Proteomes" id="UP001293254"/>
    </source>
</evidence>
<feature type="compositionally biased region" description="Polar residues" evidence="1">
    <location>
        <begin position="112"/>
        <end position="124"/>
    </location>
</feature>
<keyword evidence="3" id="KW-1185">Reference proteome</keyword>
<evidence type="ECO:0000256" key="1">
    <source>
        <dbReference type="SAM" id="MobiDB-lite"/>
    </source>
</evidence>
<dbReference type="AlphaFoldDB" id="A0AAE1XYW0"/>
<organism evidence="2 3">
    <name type="scientific">Sesamum alatum</name>
    <dbReference type="NCBI Taxonomy" id="300844"/>
    <lineage>
        <taxon>Eukaryota</taxon>
        <taxon>Viridiplantae</taxon>
        <taxon>Streptophyta</taxon>
        <taxon>Embryophyta</taxon>
        <taxon>Tracheophyta</taxon>
        <taxon>Spermatophyta</taxon>
        <taxon>Magnoliopsida</taxon>
        <taxon>eudicotyledons</taxon>
        <taxon>Gunneridae</taxon>
        <taxon>Pentapetalae</taxon>
        <taxon>asterids</taxon>
        <taxon>lamiids</taxon>
        <taxon>Lamiales</taxon>
        <taxon>Pedaliaceae</taxon>
        <taxon>Sesamum</taxon>
    </lineage>
</organism>
<reference evidence="2" key="2">
    <citation type="journal article" date="2024" name="Plant">
        <title>Genomic evolution and insights into agronomic trait innovations of Sesamum species.</title>
        <authorList>
            <person name="Miao H."/>
            <person name="Wang L."/>
            <person name="Qu L."/>
            <person name="Liu H."/>
            <person name="Sun Y."/>
            <person name="Le M."/>
            <person name="Wang Q."/>
            <person name="Wei S."/>
            <person name="Zheng Y."/>
            <person name="Lin W."/>
            <person name="Duan Y."/>
            <person name="Cao H."/>
            <person name="Xiong S."/>
            <person name="Wang X."/>
            <person name="Wei L."/>
            <person name="Li C."/>
            <person name="Ma Q."/>
            <person name="Ju M."/>
            <person name="Zhao R."/>
            <person name="Li G."/>
            <person name="Mu C."/>
            <person name="Tian Q."/>
            <person name="Mei H."/>
            <person name="Zhang T."/>
            <person name="Gao T."/>
            <person name="Zhang H."/>
        </authorList>
    </citation>
    <scope>NUCLEOTIDE SEQUENCE</scope>
    <source>
        <strain evidence="2">3651</strain>
    </source>
</reference>
<sequence length="146" mass="16103">MGLIACLTDFLGVGPTALLKSTDLADHIRKLSIYIFLVRTNTQNTFSRIELILLLPLPATTRWERADLKFRRTKMRRESSAGAHSESMDLQDLKEPVPLSDEGGARRRSGCCRQSNRGETTTAVNKRKRRGATSGDVSVPFAVAAA</sequence>